<organism evidence="1">
    <name type="scientific">Arundo donax</name>
    <name type="common">Giant reed</name>
    <name type="synonym">Donax arundinaceus</name>
    <dbReference type="NCBI Taxonomy" id="35708"/>
    <lineage>
        <taxon>Eukaryota</taxon>
        <taxon>Viridiplantae</taxon>
        <taxon>Streptophyta</taxon>
        <taxon>Embryophyta</taxon>
        <taxon>Tracheophyta</taxon>
        <taxon>Spermatophyta</taxon>
        <taxon>Magnoliopsida</taxon>
        <taxon>Liliopsida</taxon>
        <taxon>Poales</taxon>
        <taxon>Poaceae</taxon>
        <taxon>PACMAD clade</taxon>
        <taxon>Arundinoideae</taxon>
        <taxon>Arundineae</taxon>
        <taxon>Arundo</taxon>
    </lineage>
</organism>
<reference evidence="1" key="2">
    <citation type="journal article" date="2015" name="Data Brief">
        <title>Shoot transcriptome of the giant reed, Arundo donax.</title>
        <authorList>
            <person name="Barrero R.A."/>
            <person name="Guerrero F.D."/>
            <person name="Moolhuijzen P."/>
            <person name="Goolsby J.A."/>
            <person name="Tidwell J."/>
            <person name="Bellgard S.E."/>
            <person name="Bellgard M.I."/>
        </authorList>
    </citation>
    <scope>NUCLEOTIDE SEQUENCE</scope>
    <source>
        <tissue evidence="1">Shoot tissue taken approximately 20 cm above the soil surface</tissue>
    </source>
</reference>
<dbReference type="EMBL" id="GBRH01229659">
    <property type="protein sequence ID" value="JAD68236.1"/>
    <property type="molecule type" value="Transcribed_RNA"/>
</dbReference>
<proteinExistence type="predicted"/>
<sequence>MLDEMHQPKP</sequence>
<name>A0A0A9BY44_ARUDO</name>
<reference evidence="1" key="1">
    <citation type="submission" date="2014-09" db="EMBL/GenBank/DDBJ databases">
        <authorList>
            <person name="Magalhaes I.L.F."/>
            <person name="Oliveira U."/>
            <person name="Santos F.R."/>
            <person name="Vidigal T.H.D.A."/>
            <person name="Brescovit A.D."/>
            <person name="Santos A.J."/>
        </authorList>
    </citation>
    <scope>NUCLEOTIDE SEQUENCE</scope>
    <source>
        <tissue evidence="1">Shoot tissue taken approximately 20 cm above the soil surface</tissue>
    </source>
</reference>
<accession>A0A0A9BY44</accession>
<evidence type="ECO:0000313" key="1">
    <source>
        <dbReference type="EMBL" id="JAD68236.1"/>
    </source>
</evidence>
<protein>
    <submittedName>
        <fullName evidence="1">Uncharacterized protein</fullName>
    </submittedName>
</protein>